<accession>A0A164RB14</accession>
<evidence type="ECO:0000313" key="1">
    <source>
        <dbReference type="EMBL" id="KZS90406.1"/>
    </source>
</evidence>
<keyword evidence="2" id="KW-1185">Reference proteome</keyword>
<gene>
    <name evidence="1" type="ORF">SISNIDRAFT_468484</name>
</gene>
<proteinExistence type="predicted"/>
<dbReference type="Proteomes" id="UP000076722">
    <property type="component" value="Unassembled WGS sequence"/>
</dbReference>
<reference evidence="1 2" key="1">
    <citation type="journal article" date="2016" name="Mol. Biol. Evol.">
        <title>Comparative Genomics of Early-Diverging Mushroom-Forming Fungi Provides Insights into the Origins of Lignocellulose Decay Capabilities.</title>
        <authorList>
            <person name="Nagy L.G."/>
            <person name="Riley R."/>
            <person name="Tritt A."/>
            <person name="Adam C."/>
            <person name="Daum C."/>
            <person name="Floudas D."/>
            <person name="Sun H."/>
            <person name="Yadav J.S."/>
            <person name="Pangilinan J."/>
            <person name="Larsson K.H."/>
            <person name="Matsuura K."/>
            <person name="Barry K."/>
            <person name="Labutti K."/>
            <person name="Kuo R."/>
            <person name="Ohm R.A."/>
            <person name="Bhattacharya S.S."/>
            <person name="Shirouzu T."/>
            <person name="Yoshinaga Y."/>
            <person name="Martin F.M."/>
            <person name="Grigoriev I.V."/>
            <person name="Hibbett D.S."/>
        </authorList>
    </citation>
    <scope>NUCLEOTIDE SEQUENCE [LARGE SCALE GENOMIC DNA]</scope>
    <source>
        <strain evidence="1 2">HHB9708</strain>
    </source>
</reference>
<name>A0A164RB14_9AGAM</name>
<dbReference type="AlphaFoldDB" id="A0A164RB14"/>
<dbReference type="EMBL" id="KV419421">
    <property type="protein sequence ID" value="KZS90406.1"/>
    <property type="molecule type" value="Genomic_DNA"/>
</dbReference>
<sequence>MSLALSSTAALKAKPSANPTFFLDFTKYLEPWLEHALKSLLSSKKKFVIQPIPTPNTDAEFDERFAKIFTEGVKAVVNGVPLDYEGLSGALKHLRDIFDLPSVVFTGSTSHVSPAGAGEYLVAEFFRIPIISIPENPHPDIEVAVFTTIVVGILEPKVFQINLLVNHDIVGPGHSTEKDVNF</sequence>
<evidence type="ECO:0000313" key="2">
    <source>
        <dbReference type="Proteomes" id="UP000076722"/>
    </source>
</evidence>
<organism evidence="1 2">
    <name type="scientific">Sistotremastrum niveocremeum HHB9708</name>
    <dbReference type="NCBI Taxonomy" id="1314777"/>
    <lineage>
        <taxon>Eukaryota</taxon>
        <taxon>Fungi</taxon>
        <taxon>Dikarya</taxon>
        <taxon>Basidiomycota</taxon>
        <taxon>Agaricomycotina</taxon>
        <taxon>Agaricomycetes</taxon>
        <taxon>Sistotremastrales</taxon>
        <taxon>Sistotremastraceae</taxon>
        <taxon>Sertulicium</taxon>
        <taxon>Sertulicium niveocremeum</taxon>
    </lineage>
</organism>
<protein>
    <submittedName>
        <fullName evidence="1">Uncharacterized protein</fullName>
    </submittedName>
</protein>